<dbReference type="Proteomes" id="UP000245119">
    <property type="component" value="Linkage Group LG5"/>
</dbReference>
<dbReference type="OrthoDB" id="6066397at2759"/>
<sequence length="113" mass="13235">MVTTVRAFGADQPQPVPDFGSRYYDRKFQSWLMNKRGLGDADYEGFGRSFGDEDRFFNWRDYFANGVSKRQFSYTPGRFGSFRRLFTNGLQDWRNTFTNVKKRSVSDDHNTAA</sequence>
<accession>A0A2T7PBS9</accession>
<organism evidence="1 2">
    <name type="scientific">Pomacea canaliculata</name>
    <name type="common">Golden apple snail</name>
    <dbReference type="NCBI Taxonomy" id="400727"/>
    <lineage>
        <taxon>Eukaryota</taxon>
        <taxon>Metazoa</taxon>
        <taxon>Spiralia</taxon>
        <taxon>Lophotrochozoa</taxon>
        <taxon>Mollusca</taxon>
        <taxon>Gastropoda</taxon>
        <taxon>Caenogastropoda</taxon>
        <taxon>Architaenioglossa</taxon>
        <taxon>Ampullarioidea</taxon>
        <taxon>Ampullariidae</taxon>
        <taxon>Pomacea</taxon>
    </lineage>
</organism>
<evidence type="ECO:0000313" key="2">
    <source>
        <dbReference type="Proteomes" id="UP000245119"/>
    </source>
</evidence>
<dbReference type="AlphaFoldDB" id="A0A2T7PBS9"/>
<name>A0A2T7PBS9_POMCA</name>
<gene>
    <name evidence="1" type="ORF">C0Q70_10143</name>
</gene>
<comment type="caution">
    <text evidence="1">The sequence shown here is derived from an EMBL/GenBank/DDBJ whole genome shotgun (WGS) entry which is preliminary data.</text>
</comment>
<reference evidence="1 2" key="1">
    <citation type="submission" date="2018-04" db="EMBL/GenBank/DDBJ databases">
        <title>The genome of golden apple snail Pomacea canaliculata provides insight into stress tolerance and invasive adaptation.</title>
        <authorList>
            <person name="Liu C."/>
            <person name="Liu B."/>
            <person name="Ren Y."/>
            <person name="Zhang Y."/>
            <person name="Wang H."/>
            <person name="Li S."/>
            <person name="Jiang F."/>
            <person name="Yin L."/>
            <person name="Zhang G."/>
            <person name="Qian W."/>
            <person name="Fan W."/>
        </authorList>
    </citation>
    <scope>NUCLEOTIDE SEQUENCE [LARGE SCALE GENOMIC DNA]</scope>
    <source>
        <strain evidence="1">SZHN2017</strain>
        <tissue evidence="1">Muscle</tissue>
    </source>
</reference>
<proteinExistence type="predicted"/>
<evidence type="ECO:0000313" key="1">
    <source>
        <dbReference type="EMBL" id="PVD30868.1"/>
    </source>
</evidence>
<dbReference type="EMBL" id="PZQS01000005">
    <property type="protein sequence ID" value="PVD30868.1"/>
    <property type="molecule type" value="Genomic_DNA"/>
</dbReference>
<protein>
    <submittedName>
        <fullName evidence="1">Uncharacterized protein</fullName>
    </submittedName>
</protein>
<keyword evidence="2" id="KW-1185">Reference proteome</keyword>